<accession>A0A1J7J1V0</accession>
<evidence type="ECO:0000313" key="1">
    <source>
        <dbReference type="EMBL" id="OIW33734.1"/>
    </source>
</evidence>
<reference evidence="1 2" key="1">
    <citation type="submission" date="2016-10" db="EMBL/GenBank/DDBJ databases">
        <title>Draft genome sequence of Coniochaeta ligniaria NRRL30616, a lignocellulolytic fungus for bioabatement of inhibitors in plant biomass hydrolysates.</title>
        <authorList>
            <consortium name="DOE Joint Genome Institute"/>
            <person name="Jimenez D.J."/>
            <person name="Hector R.E."/>
            <person name="Riley R."/>
            <person name="Sun H."/>
            <person name="Grigoriev I.V."/>
            <person name="Van Elsas J.D."/>
            <person name="Nichols N.N."/>
        </authorList>
    </citation>
    <scope>NUCLEOTIDE SEQUENCE [LARGE SCALE GENOMIC DNA]</scope>
    <source>
        <strain evidence="1 2">NRRL 30616</strain>
    </source>
</reference>
<organism evidence="1 2">
    <name type="scientific">Coniochaeta ligniaria NRRL 30616</name>
    <dbReference type="NCBI Taxonomy" id="1408157"/>
    <lineage>
        <taxon>Eukaryota</taxon>
        <taxon>Fungi</taxon>
        <taxon>Dikarya</taxon>
        <taxon>Ascomycota</taxon>
        <taxon>Pezizomycotina</taxon>
        <taxon>Sordariomycetes</taxon>
        <taxon>Sordariomycetidae</taxon>
        <taxon>Coniochaetales</taxon>
        <taxon>Coniochaetaceae</taxon>
        <taxon>Coniochaeta</taxon>
    </lineage>
</organism>
<proteinExistence type="predicted"/>
<dbReference type="AlphaFoldDB" id="A0A1J7J1V0"/>
<dbReference type="Proteomes" id="UP000182658">
    <property type="component" value="Unassembled WGS sequence"/>
</dbReference>
<protein>
    <submittedName>
        <fullName evidence="1">Uncharacterized protein</fullName>
    </submittedName>
</protein>
<dbReference type="InParanoid" id="A0A1J7J1V0"/>
<evidence type="ECO:0000313" key="2">
    <source>
        <dbReference type="Proteomes" id="UP000182658"/>
    </source>
</evidence>
<sequence>MRERNAKCTAFRGKSRYYGCKVIMNPRRSRMKKSAVSCLRSSCSSLLTSKESSESRRKGVALKIIYNNKGGYMSVAVGYRGKFARRMSFRSDGWTRRFQRPVLHGSFPGPSWSETQWSFGLEEPATVVKNTKRHKCEHKSNDARESRCK</sequence>
<gene>
    <name evidence="1" type="ORF">CONLIGDRAFT_190023</name>
</gene>
<keyword evidence="2" id="KW-1185">Reference proteome</keyword>
<name>A0A1J7J1V0_9PEZI</name>
<dbReference type="EMBL" id="KV875094">
    <property type="protein sequence ID" value="OIW33734.1"/>
    <property type="molecule type" value="Genomic_DNA"/>
</dbReference>